<dbReference type="SUPFAM" id="SSF51445">
    <property type="entry name" value="(Trans)glycosidases"/>
    <property type="match status" value="1"/>
</dbReference>
<name>A0ABQ2HTX6_9BACT</name>
<dbReference type="EMBL" id="BMLI01000001">
    <property type="protein sequence ID" value="GGM89917.1"/>
    <property type="molecule type" value="Genomic_DNA"/>
</dbReference>
<dbReference type="RefSeq" id="WP_019943701.1">
    <property type="nucleotide sequence ID" value="NZ_BMLI01000001.1"/>
</dbReference>
<comment type="caution">
    <text evidence="1">The sequence shown here is derived from an EMBL/GenBank/DDBJ whole genome shotgun (WGS) entry which is preliminary data.</text>
</comment>
<sequence length="480" mass="55226">MNFQFSNKDRPPASAPLPWILVNQNSAYFQDENGENWHPIGQNDAITWPDFQGLFQRSNVGEVEGHMAWLASHGVTCIRMMMEYCQTEHRYLEKPVGRFQPNMVQFWDDLFALCEKYKIRLLLTPFDTFWMARRWKFHPYSQLSGGPCKSKRQWLSCPEMLNAVKKRFTFFIERWGGSGALFGWDLWNEISPLHAGGNMEELTRYIAEISAHIRKKEVQLYRKSHPQTVSVFAPILNRHDMNALVFQHPLLDFASTHFYHAGTIDYPKNTSSAALITARMVREALELVPPGRPFFDSEHGPIAYFRRNKRGLPEAFDDAYFLHMQWAHFASGAAGGGMRWPYRYPHVLTHGMRRAQRNLSEFTAFIDWGNFKRVNLNEEILCDPPAANVFGCGDANQAIVWILLTENKKARKKPQKQYVNIAIPRLGNGIYQALFWDTETGALRRENFVKSGDHLHIECAMAKGNIAIAVGRCPAAELLP</sequence>
<protein>
    <recommendedName>
        <fullName evidence="3">Mannan endo-1,4-beta-mannosidase</fullName>
    </recommendedName>
</protein>
<evidence type="ECO:0000313" key="1">
    <source>
        <dbReference type="EMBL" id="GGM89917.1"/>
    </source>
</evidence>
<organism evidence="1 2">
    <name type="scientific">Dyadobacter beijingensis</name>
    <dbReference type="NCBI Taxonomy" id="365489"/>
    <lineage>
        <taxon>Bacteria</taxon>
        <taxon>Pseudomonadati</taxon>
        <taxon>Bacteroidota</taxon>
        <taxon>Cytophagia</taxon>
        <taxon>Cytophagales</taxon>
        <taxon>Spirosomataceae</taxon>
        <taxon>Dyadobacter</taxon>
    </lineage>
</organism>
<reference evidence="2" key="1">
    <citation type="journal article" date="2019" name="Int. J. Syst. Evol. Microbiol.">
        <title>The Global Catalogue of Microorganisms (GCM) 10K type strain sequencing project: providing services to taxonomists for standard genome sequencing and annotation.</title>
        <authorList>
            <consortium name="The Broad Institute Genomics Platform"/>
            <consortium name="The Broad Institute Genome Sequencing Center for Infectious Disease"/>
            <person name="Wu L."/>
            <person name="Ma J."/>
        </authorList>
    </citation>
    <scope>NUCLEOTIDE SEQUENCE [LARGE SCALE GENOMIC DNA]</scope>
    <source>
        <strain evidence="2">CGMCC 1.6375</strain>
    </source>
</reference>
<evidence type="ECO:0008006" key="3">
    <source>
        <dbReference type="Google" id="ProtNLM"/>
    </source>
</evidence>
<gene>
    <name evidence="1" type="ORF">GCM10010967_23490</name>
</gene>
<dbReference type="InterPro" id="IPR017853">
    <property type="entry name" value="GH"/>
</dbReference>
<dbReference type="Gene3D" id="3.20.20.80">
    <property type="entry name" value="Glycosidases"/>
    <property type="match status" value="1"/>
</dbReference>
<keyword evidence="2" id="KW-1185">Reference proteome</keyword>
<dbReference type="Proteomes" id="UP000632339">
    <property type="component" value="Unassembled WGS sequence"/>
</dbReference>
<accession>A0ABQ2HTX6</accession>
<proteinExistence type="predicted"/>
<evidence type="ECO:0000313" key="2">
    <source>
        <dbReference type="Proteomes" id="UP000632339"/>
    </source>
</evidence>